<feature type="region of interest" description="Disordered" evidence="1">
    <location>
        <begin position="36"/>
        <end position="64"/>
    </location>
</feature>
<dbReference type="EMBL" id="JANPWB010000009">
    <property type="protein sequence ID" value="KAJ1151430.1"/>
    <property type="molecule type" value="Genomic_DNA"/>
</dbReference>
<evidence type="ECO:0000313" key="2">
    <source>
        <dbReference type="EMBL" id="KAJ1151430.1"/>
    </source>
</evidence>
<comment type="caution">
    <text evidence="2">The sequence shown here is derived from an EMBL/GenBank/DDBJ whole genome shotgun (WGS) entry which is preliminary data.</text>
</comment>
<dbReference type="AlphaFoldDB" id="A0AAV7RKV6"/>
<name>A0AAV7RKV6_PLEWA</name>
<evidence type="ECO:0000313" key="3">
    <source>
        <dbReference type="Proteomes" id="UP001066276"/>
    </source>
</evidence>
<gene>
    <name evidence="2" type="ORF">NDU88_004211</name>
</gene>
<evidence type="ECO:0000256" key="1">
    <source>
        <dbReference type="SAM" id="MobiDB-lite"/>
    </source>
</evidence>
<sequence length="124" mass="13033">MHAHRAPTVSVAAEGCIPAGARLGPVPAPLRLGKYLSDRREPGSKKKVRSTRSASAGGGSRRVGPKCLVALRDSPALCIALFLPAILCHKLLSFIGRSSLVRVHAAVCYLPSASCAKVCDIRHV</sequence>
<reference evidence="2" key="1">
    <citation type="journal article" date="2022" name="bioRxiv">
        <title>Sequencing and chromosome-scale assembly of the giantPleurodeles waltlgenome.</title>
        <authorList>
            <person name="Brown T."/>
            <person name="Elewa A."/>
            <person name="Iarovenko S."/>
            <person name="Subramanian E."/>
            <person name="Araus A.J."/>
            <person name="Petzold A."/>
            <person name="Susuki M."/>
            <person name="Suzuki K.-i.T."/>
            <person name="Hayashi T."/>
            <person name="Toyoda A."/>
            <person name="Oliveira C."/>
            <person name="Osipova E."/>
            <person name="Leigh N.D."/>
            <person name="Simon A."/>
            <person name="Yun M.H."/>
        </authorList>
    </citation>
    <scope>NUCLEOTIDE SEQUENCE</scope>
    <source>
        <strain evidence="2">20211129_DDA</strain>
        <tissue evidence="2">Liver</tissue>
    </source>
</reference>
<proteinExistence type="predicted"/>
<organism evidence="2 3">
    <name type="scientific">Pleurodeles waltl</name>
    <name type="common">Iberian ribbed newt</name>
    <dbReference type="NCBI Taxonomy" id="8319"/>
    <lineage>
        <taxon>Eukaryota</taxon>
        <taxon>Metazoa</taxon>
        <taxon>Chordata</taxon>
        <taxon>Craniata</taxon>
        <taxon>Vertebrata</taxon>
        <taxon>Euteleostomi</taxon>
        <taxon>Amphibia</taxon>
        <taxon>Batrachia</taxon>
        <taxon>Caudata</taxon>
        <taxon>Salamandroidea</taxon>
        <taxon>Salamandridae</taxon>
        <taxon>Pleurodelinae</taxon>
        <taxon>Pleurodeles</taxon>
    </lineage>
</organism>
<protein>
    <submittedName>
        <fullName evidence="2">Uncharacterized protein</fullName>
    </submittedName>
</protein>
<keyword evidence="3" id="KW-1185">Reference proteome</keyword>
<dbReference type="Proteomes" id="UP001066276">
    <property type="component" value="Chromosome 5"/>
</dbReference>
<accession>A0AAV7RKV6</accession>